<evidence type="ECO:0000313" key="3">
    <source>
        <dbReference type="Proteomes" id="UP000001449"/>
    </source>
</evidence>
<feature type="compositionally biased region" description="Polar residues" evidence="1">
    <location>
        <begin position="605"/>
        <end position="614"/>
    </location>
</feature>
<feature type="region of interest" description="Disordered" evidence="1">
    <location>
        <begin position="197"/>
        <end position="309"/>
    </location>
</feature>
<feature type="region of interest" description="Disordered" evidence="1">
    <location>
        <begin position="106"/>
        <end position="125"/>
    </location>
</feature>
<dbReference type="EMBL" id="DS999421">
    <property type="protein sequence ID" value="EED86493.1"/>
    <property type="molecule type" value="Genomic_DNA"/>
</dbReference>
<feature type="region of interest" description="Disordered" evidence="1">
    <location>
        <begin position="579"/>
        <end position="662"/>
    </location>
</feature>
<dbReference type="HOGENOM" id="CLU_238764_0_0_1"/>
<feature type="compositionally biased region" description="Polar residues" evidence="1">
    <location>
        <begin position="645"/>
        <end position="662"/>
    </location>
</feature>
<organism evidence="2 3">
    <name type="scientific">Thalassiosira pseudonana</name>
    <name type="common">Marine diatom</name>
    <name type="synonym">Cyclotella nana</name>
    <dbReference type="NCBI Taxonomy" id="35128"/>
    <lineage>
        <taxon>Eukaryota</taxon>
        <taxon>Sar</taxon>
        <taxon>Stramenopiles</taxon>
        <taxon>Ochrophyta</taxon>
        <taxon>Bacillariophyta</taxon>
        <taxon>Coscinodiscophyceae</taxon>
        <taxon>Thalassiosirophycidae</taxon>
        <taxon>Thalassiosirales</taxon>
        <taxon>Thalassiosiraceae</taxon>
        <taxon>Thalassiosira</taxon>
    </lineage>
</organism>
<keyword evidence="3" id="KW-1185">Reference proteome</keyword>
<evidence type="ECO:0000313" key="2">
    <source>
        <dbReference type="EMBL" id="EED86493.1"/>
    </source>
</evidence>
<reference evidence="2 3" key="1">
    <citation type="journal article" date="2004" name="Science">
        <title>The genome of the diatom Thalassiosira pseudonana: ecology, evolution, and metabolism.</title>
        <authorList>
            <person name="Armbrust E.V."/>
            <person name="Berges J.A."/>
            <person name="Bowler C."/>
            <person name="Green B.R."/>
            <person name="Martinez D."/>
            <person name="Putnam N.H."/>
            <person name="Zhou S."/>
            <person name="Allen A.E."/>
            <person name="Apt K.E."/>
            <person name="Bechner M."/>
            <person name="Brzezinski M.A."/>
            <person name="Chaal B.K."/>
            <person name="Chiovitti A."/>
            <person name="Davis A.K."/>
            <person name="Demarest M.S."/>
            <person name="Detter J.C."/>
            <person name="Glavina T."/>
            <person name="Goodstein D."/>
            <person name="Hadi M.Z."/>
            <person name="Hellsten U."/>
            <person name="Hildebrand M."/>
            <person name="Jenkins B.D."/>
            <person name="Jurka J."/>
            <person name="Kapitonov V.V."/>
            <person name="Kroger N."/>
            <person name="Lau W.W."/>
            <person name="Lane T.W."/>
            <person name="Larimer F.W."/>
            <person name="Lippmeier J.C."/>
            <person name="Lucas S."/>
            <person name="Medina M."/>
            <person name="Montsant A."/>
            <person name="Obornik M."/>
            <person name="Parker M.S."/>
            <person name="Palenik B."/>
            <person name="Pazour G.J."/>
            <person name="Richardson P.M."/>
            <person name="Rynearson T.A."/>
            <person name="Saito M.A."/>
            <person name="Schwartz D.C."/>
            <person name="Thamatrakoln K."/>
            <person name="Valentin K."/>
            <person name="Vardi A."/>
            <person name="Wilkerson F.P."/>
            <person name="Rokhsar D.S."/>
        </authorList>
    </citation>
    <scope>NUCLEOTIDE SEQUENCE [LARGE SCALE GENOMIC DNA]</scope>
    <source>
        <strain evidence="2 3">CCMP1335</strain>
    </source>
</reference>
<accession>B8LDT5</accession>
<feature type="compositionally biased region" description="Basic residues" evidence="1">
    <location>
        <begin position="379"/>
        <end position="400"/>
    </location>
</feature>
<feature type="region of interest" description="Disordered" evidence="1">
    <location>
        <begin position="1"/>
        <end position="21"/>
    </location>
</feature>
<sequence length="1774" mass="197358">MSSDEHRRRASNDEDSDTTDTDTAIMDLDILRSLAESVDCSNQMSGFVSTFRLPPMMADLDDDDDDENMQNSMDGAREHQLPYASGITSSPPRSSINVRPRLNSNEIFRSSPSSSTTAASPLASPLSGHCIMSDGSCLPSPRQTPQQTTSQNRTIQLNQQPQLITTPRLTPLQREWGLNLLSPQSVASDATDAVCNRTRKTTTNNGAKGRRGLPKMLIPPNISDVGRVEDGNNVGSNVVRSNSGDCSPDNTQGERSKNNNTAQVHMNEATPPRGNRQSSNNLKSTTITTSNNLKKKKTKPSSRKNNLVILPNPHQMQPHLFHRSKSHGIHPLLSTSPTSTSTIGSGPLSPSKLPPPHPMSHVQSYPPMHHVHHQHISPTYHHHNHHNQQQQHHRFAHHAHSQSYTSDASSSEATPITNPARCRACSFSSDISDSVAYSISVKGGLDNSLRSGGGGTTVGEQHSIHAGSKASDADLNGLRYFNDFDDDLSKDSVGDPLMGVNIHLENIANNDAVPTLVDNVPIVDVVPAFMSTNSLLGLSIPYSPKQTPTVENYYEEPLEGLGDDYRGSGVAVANGYCSSTDITPPASPNPQLRQQDQQRHHRKQSSLVSFSESCNRSHRSQHSSNSLNSISNILLNYPNPDPTYTEEQGSLTPTTPQTVDSSSYYVDDNRSLYEDEKIFVQQIHNSGLQSLSFEHVEDTLENTSMEVEMELVYCDSFGSPGADDMSLGSVSKGGSVNSLGSLMSVEEIKEMERRIHCYRKFRKRNSAEVAGVGGGDGSAAVCKNKEDVGASKRDAGLPSLFAKPLSERVIITADVKGDIVDGEVRSHGNFGHDTPVASNKASADLLDIIMNIPKNRNDGGADAVEEDSYENIDIEMAPFSNQIGFSADDVDDDDNAGVNRHISFGETKVHPNNNPGWRHYYHLRNLLWWWQLQPSRPVAYSQIQRDENRKTKSSNHRFDDVDFDRNSSSCCSCFYRCLCGDDQGKCNGNSRGSSCCWYMSSTWRKLLAISCLFMLLAWMFSDNGLGQHRSNDVQQYDPLAKENFTVTSKIIDDADDFDGYFHNPMNKPEDDDEFQYTSHSAQSEQGHYLQETYLDEDDVFRRFELEDDVFDAPTMKGYTSFVSDSNDTTGDNESKVSYDASSLIYEPQVITKDSIDTIVVLGERHVGIDWLVGRLKVLYPDVAVSSGFPEENGVGRAGIWFQDNGARRALSSEANDTTTRKHVIVIALWLNPYDWTELMRVDPINSPYHKGLEWEEFVEAEWAPRDTTPSKTMTALKADDAGDWDDVLSNQDEEELESRHLSRGRVLTAAKTKAPVCQHNFSSSSVSPCWPTHDGKAPQSLATANANNKEEPVYELNTNRNGQKYYSVLELRADKIRSEVKGSSLHSSVQSVIPVRYEDLLIPCCNKGSSSDMPGIVGLMDQIEARSGLTADPSVGWDETPKSENQFWPDPIGCTGHVCFPSINQMSKDVKYVKYLNDHIDWHAEQLVGYQKRSLPKPSVNQIVVLGERHSGAEWLVDRLSRCFPYIDINYGFERERPGKYFQAPPSDEIPSTLVIATFLHPYDWLELMRERPINAPTHKDMVWSEFVNSPWKRMRSNLDNSISDPSSATCSFGFSYHEIIPCQTQRDPESDSFPLYELRHSPNGYNNDADEAYSNILDLRSDKILNFLSTAEYPGVVDLISLRYEDLIWDDGTYADDASVLSLPFPGIAGLLEKIRDRTTLVPDVNAGWILDEKDVFKAEHLRGNGTDFDPSFVEWIEGHLNWDVEKRIGYGP</sequence>
<gene>
    <name evidence="2" type="ORF">THAPSDRAFT_25548</name>
</gene>
<feature type="compositionally biased region" description="Low complexity" evidence="1">
    <location>
        <begin position="278"/>
        <end position="292"/>
    </location>
</feature>
<name>B8LDT5_THAPS</name>
<feature type="compositionally biased region" description="Low complexity" evidence="1">
    <location>
        <begin position="331"/>
        <end position="351"/>
    </location>
</feature>
<dbReference type="KEGG" id="tps:THAPSDRAFT_25548"/>
<feature type="compositionally biased region" description="Low complexity" evidence="1">
    <location>
        <begin position="139"/>
        <end position="154"/>
    </location>
</feature>
<proteinExistence type="predicted"/>
<dbReference type="eggNOG" id="ENOG502RWV9">
    <property type="taxonomic scope" value="Eukaryota"/>
</dbReference>
<feature type="region of interest" description="Disordered" evidence="1">
    <location>
        <begin position="327"/>
        <end position="366"/>
    </location>
</feature>
<feature type="region of interest" description="Disordered" evidence="1">
    <location>
        <begin position="133"/>
        <end position="155"/>
    </location>
</feature>
<feature type="compositionally biased region" description="Polar residues" evidence="1">
    <location>
        <begin position="404"/>
        <end position="416"/>
    </location>
</feature>
<dbReference type="Proteomes" id="UP000001449">
    <property type="component" value="Unassembled WGS sequence"/>
</dbReference>
<reference evidence="2 3" key="2">
    <citation type="journal article" date="2008" name="Nature">
        <title>The Phaeodactylum genome reveals the evolutionary history of diatom genomes.</title>
        <authorList>
            <person name="Bowler C."/>
            <person name="Allen A.E."/>
            <person name="Badger J.H."/>
            <person name="Grimwood J."/>
            <person name="Jabbari K."/>
            <person name="Kuo A."/>
            <person name="Maheswari U."/>
            <person name="Martens C."/>
            <person name="Maumus F."/>
            <person name="Otillar R.P."/>
            <person name="Rayko E."/>
            <person name="Salamov A."/>
            <person name="Vandepoele K."/>
            <person name="Beszteri B."/>
            <person name="Gruber A."/>
            <person name="Heijde M."/>
            <person name="Katinka M."/>
            <person name="Mock T."/>
            <person name="Valentin K."/>
            <person name="Verret F."/>
            <person name="Berges J.A."/>
            <person name="Brownlee C."/>
            <person name="Cadoret J.P."/>
            <person name="Chiovitti A."/>
            <person name="Choi C.J."/>
            <person name="Coesel S."/>
            <person name="De Martino A."/>
            <person name="Detter J.C."/>
            <person name="Durkin C."/>
            <person name="Falciatore A."/>
            <person name="Fournet J."/>
            <person name="Haruta M."/>
            <person name="Huysman M.J."/>
            <person name="Jenkins B.D."/>
            <person name="Jiroutova K."/>
            <person name="Jorgensen R.E."/>
            <person name="Joubert Y."/>
            <person name="Kaplan A."/>
            <person name="Kroger N."/>
            <person name="Kroth P.G."/>
            <person name="La Roche J."/>
            <person name="Lindquist E."/>
            <person name="Lommer M."/>
            <person name="Martin-Jezequel V."/>
            <person name="Lopez P.J."/>
            <person name="Lucas S."/>
            <person name="Mangogna M."/>
            <person name="McGinnis K."/>
            <person name="Medlin L.K."/>
            <person name="Montsant A."/>
            <person name="Oudot-Le Secq M.P."/>
            <person name="Napoli C."/>
            <person name="Obornik M."/>
            <person name="Parker M.S."/>
            <person name="Petit J.L."/>
            <person name="Porcel B.M."/>
            <person name="Poulsen N."/>
            <person name="Robison M."/>
            <person name="Rychlewski L."/>
            <person name="Rynearson T.A."/>
            <person name="Schmutz J."/>
            <person name="Shapiro H."/>
            <person name="Siaut M."/>
            <person name="Stanley M."/>
            <person name="Sussman M.R."/>
            <person name="Taylor A.R."/>
            <person name="Vardi A."/>
            <person name="von Dassow P."/>
            <person name="Vyverman W."/>
            <person name="Willis A."/>
            <person name="Wyrwicz L.S."/>
            <person name="Rokhsar D.S."/>
            <person name="Weissenbach J."/>
            <person name="Armbrust E.V."/>
            <person name="Green B.R."/>
            <person name="Van de Peer Y."/>
            <person name="Grigoriev I.V."/>
        </authorList>
    </citation>
    <scope>NUCLEOTIDE SEQUENCE [LARGE SCALE GENOMIC DNA]</scope>
    <source>
        <strain evidence="2 3">CCMP1335</strain>
    </source>
</reference>
<dbReference type="RefSeq" id="XP_002297168.1">
    <property type="nucleotide sequence ID" value="XM_002297132.1"/>
</dbReference>
<feature type="compositionally biased region" description="Low complexity" evidence="1">
    <location>
        <begin position="231"/>
        <end position="244"/>
    </location>
</feature>
<protein>
    <submittedName>
        <fullName evidence="2">Uncharacterized protein</fullName>
    </submittedName>
</protein>
<feature type="region of interest" description="Disordered" evidence="1">
    <location>
        <begin position="379"/>
        <end position="416"/>
    </location>
</feature>
<dbReference type="InParanoid" id="B8LDT5"/>
<feature type="compositionally biased region" description="Basic and acidic residues" evidence="1">
    <location>
        <begin position="1"/>
        <end position="12"/>
    </location>
</feature>
<dbReference type="PaxDb" id="35128-Thaps25548"/>
<evidence type="ECO:0000256" key="1">
    <source>
        <dbReference type="SAM" id="MobiDB-lite"/>
    </source>
</evidence>
<feature type="compositionally biased region" description="Low complexity" evidence="1">
    <location>
        <begin position="110"/>
        <end position="125"/>
    </location>
</feature>
<dbReference type="GeneID" id="7444402"/>
<feature type="compositionally biased region" description="Basic residues" evidence="1">
    <location>
        <begin position="293"/>
        <end position="302"/>
    </location>
</feature>
<feature type="compositionally biased region" description="Low complexity" evidence="1">
    <location>
        <begin position="622"/>
        <end position="636"/>
    </location>
</feature>